<dbReference type="InterPro" id="IPR049012">
    <property type="entry name" value="Mutator_transp_dom"/>
</dbReference>
<feature type="region of interest" description="Disordered" evidence="1">
    <location>
        <begin position="574"/>
        <end position="601"/>
    </location>
</feature>
<keyword evidence="4" id="KW-1185">Reference proteome</keyword>
<evidence type="ECO:0000313" key="4">
    <source>
        <dbReference type="Proteomes" id="UP000801492"/>
    </source>
</evidence>
<feature type="region of interest" description="Disordered" evidence="1">
    <location>
        <begin position="1"/>
        <end position="24"/>
    </location>
</feature>
<dbReference type="Proteomes" id="UP000801492">
    <property type="component" value="Unassembled WGS sequence"/>
</dbReference>
<name>A0A8K0CC14_IGNLU</name>
<feature type="compositionally biased region" description="Basic residues" evidence="1">
    <location>
        <begin position="14"/>
        <end position="24"/>
    </location>
</feature>
<feature type="domain" description="Mutator-like transposase" evidence="2">
    <location>
        <begin position="141"/>
        <end position="313"/>
    </location>
</feature>
<reference evidence="3" key="1">
    <citation type="submission" date="2019-08" db="EMBL/GenBank/DDBJ databases">
        <title>The genome of the North American firefly Photinus pyralis.</title>
        <authorList>
            <consortium name="Photinus pyralis genome working group"/>
            <person name="Fallon T.R."/>
            <person name="Sander Lower S.E."/>
            <person name="Weng J.-K."/>
        </authorList>
    </citation>
    <scope>NUCLEOTIDE SEQUENCE</scope>
    <source>
        <strain evidence="3">TRF0915ILg1</strain>
        <tissue evidence="3">Whole body</tissue>
    </source>
</reference>
<comment type="caution">
    <text evidence="3">The sequence shown here is derived from an EMBL/GenBank/DDBJ whole genome shotgun (WGS) entry which is preliminary data.</text>
</comment>
<proteinExistence type="predicted"/>
<gene>
    <name evidence="3" type="ORF">ILUMI_23657</name>
</gene>
<dbReference type="AlphaFoldDB" id="A0A8K0CC14"/>
<dbReference type="Pfam" id="PF20700">
    <property type="entry name" value="Mutator"/>
    <property type="match status" value="2"/>
</dbReference>
<dbReference type="EMBL" id="VTPC01090610">
    <property type="protein sequence ID" value="KAF2882521.1"/>
    <property type="molecule type" value="Genomic_DNA"/>
</dbReference>
<sequence>MGNKQNERNSSSNRSKHPKKTKRARCALARYKKIRETGQPIQCQPNVIEAEPSAVVVDPPTSTEPEIVNDLFDTDTCTSSESHFKSAEDCMKCPTWCIRTYNKPQKQPKQQLLPVGVISSDEYDDSLCIEKEEAPLPIIQGNRIVELGYIIDRVLHLQYEHTKICTLGKLFVEDETRKNLGLISSINLKCNMCANKYVVFTEDPKKGISLINTGVVWGTLATGSTHSHLSELLSCMDVPQMPASMFNKLEAKLGEEWKNSLWRSMEAAGVKEKENAIEMNNVYEDGTPWITVYLDGSWSKRSYGHNYDAPSGMNGLYHVFGDHTACREGICNSVGDTTRFNTGKRLNIVQRGSYERRVHISGLRHNHKFQWHYSPWKKVTGQSPGKYFKKFMTSSTQKDEKAKARIRLLFDKETPPPKKPKLKRTNNEPCKEKYIDYGPDATEPDEDDVVIQQEVDRIVKNPQTITLSSHPKEAKVNFEFVWGSTAIGIGKGQAEELFSVIDMSTPSPKFYRKLENDVGSHSKCKGEYCRRRKMEEENLIPLLESSSILDEIKKIVDDVVRKASRLTQNVTTNHAERYEVDKQEDNDYGPNAAKEDLTNDEFATRKEEILRQLASDD</sequence>
<accession>A0A8K0CC14</accession>
<organism evidence="3 4">
    <name type="scientific">Ignelater luminosus</name>
    <name type="common">Cucubano</name>
    <name type="synonym">Pyrophorus luminosus</name>
    <dbReference type="NCBI Taxonomy" id="2038154"/>
    <lineage>
        <taxon>Eukaryota</taxon>
        <taxon>Metazoa</taxon>
        <taxon>Ecdysozoa</taxon>
        <taxon>Arthropoda</taxon>
        <taxon>Hexapoda</taxon>
        <taxon>Insecta</taxon>
        <taxon>Pterygota</taxon>
        <taxon>Neoptera</taxon>
        <taxon>Endopterygota</taxon>
        <taxon>Coleoptera</taxon>
        <taxon>Polyphaga</taxon>
        <taxon>Elateriformia</taxon>
        <taxon>Elateroidea</taxon>
        <taxon>Elateridae</taxon>
        <taxon>Agrypninae</taxon>
        <taxon>Pyrophorini</taxon>
        <taxon>Ignelater</taxon>
    </lineage>
</organism>
<feature type="domain" description="Mutator-like transposase" evidence="2">
    <location>
        <begin position="469"/>
        <end position="523"/>
    </location>
</feature>
<feature type="compositionally biased region" description="Basic and acidic residues" evidence="1">
    <location>
        <begin position="574"/>
        <end position="585"/>
    </location>
</feature>
<evidence type="ECO:0000313" key="3">
    <source>
        <dbReference type="EMBL" id="KAF2882521.1"/>
    </source>
</evidence>
<evidence type="ECO:0000256" key="1">
    <source>
        <dbReference type="SAM" id="MobiDB-lite"/>
    </source>
</evidence>
<protein>
    <recommendedName>
        <fullName evidence="2">Mutator-like transposase domain-containing protein</fullName>
    </recommendedName>
</protein>
<dbReference type="OrthoDB" id="6431392at2759"/>
<evidence type="ECO:0000259" key="2">
    <source>
        <dbReference type="Pfam" id="PF20700"/>
    </source>
</evidence>